<evidence type="ECO:0000313" key="15">
    <source>
        <dbReference type="Proteomes" id="UP000031104"/>
    </source>
</evidence>
<dbReference type="EC" id="2.4.2.7" evidence="7 12"/>
<dbReference type="GO" id="GO:0005737">
    <property type="term" value="C:cytoplasm"/>
    <property type="evidence" value="ECO:0007669"/>
    <property type="project" value="UniProtKB-SubCell"/>
</dbReference>
<dbReference type="PANTHER" id="PTHR32315">
    <property type="entry name" value="ADENINE PHOSPHORIBOSYLTRANSFERASE"/>
    <property type="match status" value="1"/>
</dbReference>
<evidence type="ECO:0000256" key="5">
    <source>
        <dbReference type="ARBA" id="ARBA00008391"/>
    </source>
</evidence>
<evidence type="ECO:0000256" key="11">
    <source>
        <dbReference type="ARBA" id="ARBA00022726"/>
    </source>
</evidence>
<dbReference type="Proteomes" id="UP000031104">
    <property type="component" value="Chromosome"/>
</dbReference>
<dbReference type="EMBL" id="CP010427">
    <property type="protein sequence ID" value="AJC48311.1"/>
    <property type="molecule type" value="Genomic_DNA"/>
</dbReference>
<evidence type="ECO:0000256" key="1">
    <source>
        <dbReference type="ARBA" id="ARBA00000868"/>
    </source>
</evidence>
<dbReference type="InterPro" id="IPR029057">
    <property type="entry name" value="PRTase-like"/>
</dbReference>
<dbReference type="GO" id="GO:0006168">
    <property type="term" value="P:adenine salvage"/>
    <property type="evidence" value="ECO:0007669"/>
    <property type="project" value="InterPro"/>
</dbReference>
<organism evidence="14 15">
    <name type="scientific">Allofrancisella guangzhouensis</name>
    <dbReference type="NCBI Taxonomy" id="594679"/>
    <lineage>
        <taxon>Bacteria</taxon>
        <taxon>Pseudomonadati</taxon>
        <taxon>Pseudomonadota</taxon>
        <taxon>Gammaproteobacteria</taxon>
        <taxon>Thiotrichales</taxon>
        <taxon>Francisellaceae</taxon>
        <taxon>Allofrancisella</taxon>
    </lineage>
</organism>
<reference evidence="14 15" key="1">
    <citation type="submission" date="2014-12" db="EMBL/GenBank/DDBJ databases">
        <title>Complete genome sequence of Francisella guanzhouensis strain 08HL01032 isolated from air-conditioning system in China.</title>
        <authorList>
            <person name="Svensson D."/>
            <person name="Ohrman C."/>
            <person name="Backman S."/>
            <person name="Karlsson E."/>
            <person name="Nilsson E."/>
            <person name="Bystrom M."/>
            <person name="Larkeryd A."/>
            <person name="Stenberg P."/>
            <person name="Scholtz H.C."/>
            <person name="Forsman M."/>
            <person name="Sjodin A."/>
        </authorList>
    </citation>
    <scope>NUCLEOTIDE SEQUENCE [LARGE SCALE GENOMIC DNA]</scope>
    <source>
        <strain evidence="14 15">08HL01032</strain>
    </source>
</reference>
<dbReference type="OrthoDB" id="9803963at2"/>
<comment type="pathway">
    <text evidence="4 12">Purine metabolism; AMP biosynthesis via salvage pathway; AMP from adenine: step 1/1.</text>
</comment>
<comment type="function">
    <text evidence="2 12">Catalyzes a salvage reaction resulting in the formation of AMP, that is energically less costly than de novo synthesis.</text>
</comment>
<keyword evidence="8 12" id="KW-0963">Cytoplasm</keyword>
<dbReference type="HOGENOM" id="CLU_063339_3_2_6"/>
<comment type="similarity">
    <text evidence="5 12">Belongs to the purine/pyrimidine phosphoribosyltransferase family.</text>
</comment>
<evidence type="ECO:0000256" key="7">
    <source>
        <dbReference type="ARBA" id="ARBA00011893"/>
    </source>
</evidence>
<dbReference type="AlphaFoldDB" id="A0A0A8E819"/>
<evidence type="ECO:0000256" key="8">
    <source>
        <dbReference type="ARBA" id="ARBA00022490"/>
    </source>
</evidence>
<evidence type="ECO:0000256" key="2">
    <source>
        <dbReference type="ARBA" id="ARBA00003968"/>
    </source>
</evidence>
<dbReference type="GO" id="GO:0016208">
    <property type="term" value="F:AMP binding"/>
    <property type="evidence" value="ECO:0007669"/>
    <property type="project" value="TreeGrafter"/>
</dbReference>
<keyword evidence="11 12" id="KW-0660">Purine salvage</keyword>
<dbReference type="GO" id="GO:0002055">
    <property type="term" value="F:adenine binding"/>
    <property type="evidence" value="ECO:0007669"/>
    <property type="project" value="TreeGrafter"/>
</dbReference>
<dbReference type="NCBIfam" id="NF002636">
    <property type="entry name" value="PRK02304.1-5"/>
    <property type="match status" value="1"/>
</dbReference>
<sequence>MSLEFIKSKILAVPDFPKAGIMFRDITPLLADPQGLRVTAQEMAKELKKRDIKPTVVAGTESRGFIFGVALAEILGLGFVPVRKAGKLPRETYNVSYDLEYGSDSLEIHKDAFKESDRVLIVDDLLATGGTAKATVKLIEKTHAQVAALIFVMELKGLGGRDVLEGYNVSALLEFK</sequence>
<evidence type="ECO:0000256" key="12">
    <source>
        <dbReference type="HAMAP-Rule" id="MF_00004"/>
    </source>
</evidence>
<dbReference type="UniPathway" id="UPA00588">
    <property type="reaction ID" value="UER00646"/>
</dbReference>
<evidence type="ECO:0000256" key="6">
    <source>
        <dbReference type="ARBA" id="ARBA00011738"/>
    </source>
</evidence>
<dbReference type="Gene3D" id="3.40.50.2020">
    <property type="match status" value="1"/>
</dbReference>
<dbReference type="CDD" id="cd06223">
    <property type="entry name" value="PRTases_typeI"/>
    <property type="match status" value="1"/>
</dbReference>
<evidence type="ECO:0000256" key="3">
    <source>
        <dbReference type="ARBA" id="ARBA00004496"/>
    </source>
</evidence>
<comment type="subunit">
    <text evidence="6 12">Homodimer.</text>
</comment>
<keyword evidence="15" id="KW-1185">Reference proteome</keyword>
<evidence type="ECO:0000256" key="9">
    <source>
        <dbReference type="ARBA" id="ARBA00022676"/>
    </source>
</evidence>
<dbReference type="GO" id="GO:0006166">
    <property type="term" value="P:purine ribonucleoside salvage"/>
    <property type="evidence" value="ECO:0007669"/>
    <property type="project" value="UniProtKB-UniRule"/>
</dbReference>
<evidence type="ECO:0000259" key="13">
    <source>
        <dbReference type="Pfam" id="PF00156"/>
    </source>
</evidence>
<comment type="subcellular location">
    <subcellularLocation>
        <location evidence="3 12">Cytoplasm</location>
    </subcellularLocation>
</comment>
<evidence type="ECO:0000256" key="10">
    <source>
        <dbReference type="ARBA" id="ARBA00022679"/>
    </source>
</evidence>
<dbReference type="SUPFAM" id="SSF53271">
    <property type="entry name" value="PRTase-like"/>
    <property type="match status" value="1"/>
</dbReference>
<name>A0A0A8E819_9GAMM</name>
<dbReference type="InterPro" id="IPR050054">
    <property type="entry name" value="UPRTase/APRTase"/>
</dbReference>
<dbReference type="NCBIfam" id="NF002634">
    <property type="entry name" value="PRK02304.1-3"/>
    <property type="match status" value="1"/>
</dbReference>
<proteinExistence type="inferred from homology"/>
<evidence type="ECO:0000313" key="14">
    <source>
        <dbReference type="EMBL" id="AJC48311.1"/>
    </source>
</evidence>
<keyword evidence="9 12" id="KW-0328">Glycosyltransferase</keyword>
<dbReference type="RefSeq" id="WP_039123166.1">
    <property type="nucleotide sequence ID" value="NZ_CP010427.1"/>
</dbReference>
<comment type="catalytic activity">
    <reaction evidence="1 12">
        <text>AMP + diphosphate = 5-phospho-alpha-D-ribose 1-diphosphate + adenine</text>
        <dbReference type="Rhea" id="RHEA:16609"/>
        <dbReference type="ChEBI" id="CHEBI:16708"/>
        <dbReference type="ChEBI" id="CHEBI:33019"/>
        <dbReference type="ChEBI" id="CHEBI:58017"/>
        <dbReference type="ChEBI" id="CHEBI:456215"/>
        <dbReference type="EC" id="2.4.2.7"/>
    </reaction>
</comment>
<dbReference type="GO" id="GO:0044209">
    <property type="term" value="P:AMP salvage"/>
    <property type="evidence" value="ECO:0007669"/>
    <property type="project" value="UniProtKB-UniRule"/>
</dbReference>
<accession>A0A0A8E819</accession>
<dbReference type="NCBIfam" id="TIGR01090">
    <property type="entry name" value="apt"/>
    <property type="match status" value="1"/>
</dbReference>
<dbReference type="InterPro" id="IPR005764">
    <property type="entry name" value="Ade_phspho_trans"/>
</dbReference>
<evidence type="ECO:0000256" key="4">
    <source>
        <dbReference type="ARBA" id="ARBA00004659"/>
    </source>
</evidence>
<gene>
    <name evidence="12" type="primary">apt</name>
    <name evidence="14" type="ORF">SD28_00845</name>
</gene>
<keyword evidence="10 12" id="KW-0808">Transferase</keyword>
<feature type="domain" description="Phosphoribosyltransferase" evidence="13">
    <location>
        <begin position="41"/>
        <end position="153"/>
    </location>
</feature>
<dbReference type="KEGG" id="fgu:SD28_00845"/>
<dbReference type="InterPro" id="IPR000836">
    <property type="entry name" value="PRTase_dom"/>
</dbReference>
<dbReference type="STRING" id="594679.SD28_00845"/>
<dbReference type="FunFam" id="3.40.50.2020:FF:000004">
    <property type="entry name" value="Adenine phosphoribosyltransferase"/>
    <property type="match status" value="1"/>
</dbReference>
<dbReference type="HAMAP" id="MF_00004">
    <property type="entry name" value="Aden_phosphoribosyltr"/>
    <property type="match status" value="1"/>
</dbReference>
<protein>
    <recommendedName>
        <fullName evidence="7 12">Adenine phosphoribosyltransferase</fullName>
        <shortName evidence="12">APRT</shortName>
        <ecNumber evidence="7 12">2.4.2.7</ecNumber>
    </recommendedName>
</protein>
<dbReference type="Pfam" id="PF00156">
    <property type="entry name" value="Pribosyltran"/>
    <property type="match status" value="1"/>
</dbReference>
<dbReference type="PANTHER" id="PTHR32315:SF3">
    <property type="entry name" value="ADENINE PHOSPHORIBOSYLTRANSFERASE"/>
    <property type="match status" value="1"/>
</dbReference>
<dbReference type="GO" id="GO:0003999">
    <property type="term" value="F:adenine phosphoribosyltransferase activity"/>
    <property type="evidence" value="ECO:0007669"/>
    <property type="project" value="UniProtKB-UniRule"/>
</dbReference>